<dbReference type="EMBL" id="JBCLYO010000001">
    <property type="protein sequence ID" value="KAL0096572.1"/>
    <property type="molecule type" value="Genomic_DNA"/>
</dbReference>
<feature type="domain" description="Guanylate cyclase" evidence="3">
    <location>
        <begin position="439"/>
        <end position="520"/>
    </location>
</feature>
<evidence type="ECO:0000256" key="2">
    <source>
        <dbReference type="ARBA" id="ARBA00022840"/>
    </source>
</evidence>
<dbReference type="Gene3D" id="1.25.40.10">
    <property type="entry name" value="Tetratricopeptide repeat domain"/>
    <property type="match status" value="1"/>
</dbReference>
<dbReference type="SUPFAM" id="SSF52540">
    <property type="entry name" value="P-loop containing nucleoside triphosphate hydrolases"/>
    <property type="match status" value="1"/>
</dbReference>
<dbReference type="Gene3D" id="3.30.70.1230">
    <property type="entry name" value="Nucleotide cyclase"/>
    <property type="match status" value="2"/>
</dbReference>
<gene>
    <name evidence="4" type="ORF">J3Q64DRAFT_1855758</name>
</gene>
<evidence type="ECO:0000259" key="3">
    <source>
        <dbReference type="PROSITE" id="PS50125"/>
    </source>
</evidence>
<dbReference type="CDD" id="cd07302">
    <property type="entry name" value="CHD"/>
    <property type="match status" value="1"/>
</dbReference>
<sequence length="1623" mass="185345">MEIGAYMGECIQIIEYFGGDVVKFLGDAVLVCFQQNMYDRRLSDATSSGSESGENSSQTRQRNVLVRKAIECGLQLLTRLSHYRVYLTAEERSRHRKLSADVGQTVPATGRKKVAIFGSLKPLGSEESLQPQPQNIDLSWSGDNTMSFDRWKCFNFILAKNKNLKSSQSSRRFSSSSEHSSHNCTSAIDLELHIALSCGDVTNVVVGDIVSNSLPPNDRVNVYPQLRAPNQDSIPPLGAYFLEYCGRLEYAIGGPVVDALDDALSTAKAGEMCITQEALDIVRAQGMILECEQRKNYYIVRSSEYQSMLRKPGVTLRPQPSQKRITSQSSIGTVLDRRRLAMEPLIPRVRNSSFLNLPVNSNPHYFKYISRSSLYRLQNSASGDILAQFRETTIMFVSLGKMEVVTKKGLDIVQKALVTCLRALLKYEGLSWFIFNIHKKLGATILAVFGLPPLSHEREAVFAAKAAIELRDAYREQDLPGFAIALATGIIFAAIVPKDNPFRRDPGISGDSIILAVRMLKIRSSRHNVVCDHATRQQIGDLCEYINLGDNYVKGKSRPIQVYEIKQFASMEARRLSTQTTASNTNFIGYQSEMDAAVKFVNDWNKTREHYVLVISGPSGVGKSYFCRTLYNTASLSNVVCCWSASTEVEKSSKFYLIKNLMFSIFETIDSSEIPTSTKQYPTLFEDILKKSKTFEPSSSPYTEDQRVHTIDAPIASSSVHKDWVNKPIRYPILSPVSAGSCPDYQAFNKEVEELIQRCLLKCGESESYLPLFKMIFPVLNNISENNDTKSLGGRSRDIVISRIVIKMINYVGKFYGLLFVCDDAQWCDSASIKLLQEIHEKCRNLMLIIASRPMQDYDITFLKRFSSSGQYKNIALEGLNNRDIAEVILKTFGPGVMTVNPDVVNVVQKCTKGNPLYVKNMAIILKDFNHVTVVNGELIPISVRFDMDDQMGYFDYKRLIKMQYDRLDINYQEFLAAASCLGQTFKIQEIKAALSAKNSILRYDDTKKTWGIIKAYDIYRFLRLLENGETRELDYNEYTFSHSTIPQCINVMVSYETRMTIHSLFATYYEKRLTNENYYELLGKVTRHYLETDSLNKQLYYLEKLANFNMKSYLIPEATLNYEHIVNILDNNEDLYLKFGNMHISNIYINLGLCYTMRTKLEEGEIYLFKALDCLGKPWPKTERQFLWRFWVNRADQYRHRRWGARIRHKNDTKTEIWKRVIDIMKPLSNIYFYNGNGREFVYTCLIGLNACERLGDIGPKYTMFLARNALLCWVNDQKEKSIFYITKALRNMDLRTDSDTLAICAFLSFAAGKFDNARELLYQSIQASLTLGTVVEFQSFYRSVKLLVTMGIFGGNLDRSPRDVALLQQMASTARNNGDNEVDIWLGVYHVGNSIVTNRLHECLAFVSLLEAHFHETPIYNQIAIHGTLVCYYAKTRNYEQAREHTQKLIAILPALTGTPNLFPVYGLIFVTMGLYTMVEDNEVELVCSLDSGNYQRFAEGLTKINHAFQQVKFWEFTQPCLYLARALPFILTGRIVEGYMVLHHGVLEMHFIEEIRFLKAYYWSFLGKYAFKPTERIKWTEQARNEFRKLNIPDEIYCNPDPGNCYARGTPANIRISEPS</sequence>
<keyword evidence="5" id="KW-1185">Reference proteome</keyword>
<evidence type="ECO:0000256" key="1">
    <source>
        <dbReference type="ARBA" id="ARBA00022741"/>
    </source>
</evidence>
<keyword evidence="1" id="KW-0547">Nucleotide-binding</keyword>
<name>A0ABR3BE04_PHYBL</name>
<dbReference type="InterPro" id="IPR027417">
    <property type="entry name" value="P-loop_NTPase"/>
</dbReference>
<dbReference type="PANTHER" id="PTHR16305:SF28">
    <property type="entry name" value="GUANYLATE CYCLASE DOMAIN-CONTAINING PROTEIN"/>
    <property type="match status" value="1"/>
</dbReference>
<dbReference type="SUPFAM" id="SSF55073">
    <property type="entry name" value="Nucleotide cyclase"/>
    <property type="match status" value="2"/>
</dbReference>
<proteinExistence type="predicted"/>
<accession>A0ABR3BE04</accession>
<dbReference type="Gene3D" id="3.40.50.300">
    <property type="entry name" value="P-loop containing nucleotide triphosphate hydrolases"/>
    <property type="match status" value="1"/>
</dbReference>
<dbReference type="InterPro" id="IPR001054">
    <property type="entry name" value="A/G_cyclase"/>
</dbReference>
<evidence type="ECO:0000313" key="4">
    <source>
        <dbReference type="EMBL" id="KAL0096572.1"/>
    </source>
</evidence>
<dbReference type="PROSITE" id="PS50125">
    <property type="entry name" value="GUANYLATE_CYCLASE_2"/>
    <property type="match status" value="1"/>
</dbReference>
<dbReference type="SUPFAM" id="SSF48452">
    <property type="entry name" value="TPR-like"/>
    <property type="match status" value="1"/>
</dbReference>
<dbReference type="Proteomes" id="UP001448207">
    <property type="component" value="Unassembled WGS sequence"/>
</dbReference>
<keyword evidence="2" id="KW-0067">ATP-binding</keyword>
<reference evidence="4 5" key="1">
    <citation type="submission" date="2024-04" db="EMBL/GenBank/DDBJ databases">
        <title>Symmetric and asymmetric DNA N6-adenine methylation regulates different biological responses in Mucorales.</title>
        <authorList>
            <consortium name="Lawrence Berkeley National Laboratory"/>
            <person name="Lax C."/>
            <person name="Mondo S.J."/>
            <person name="Osorio-Concepcion M."/>
            <person name="Muszewska A."/>
            <person name="Corrochano-Luque M."/>
            <person name="Gutierrez G."/>
            <person name="Riley R."/>
            <person name="Lipzen A."/>
            <person name="Guo J."/>
            <person name="Hundley H."/>
            <person name="Amirebrahimi M."/>
            <person name="Ng V."/>
            <person name="Lorenzo-Gutierrez D."/>
            <person name="Binder U."/>
            <person name="Yang J."/>
            <person name="Song Y."/>
            <person name="Canovas D."/>
            <person name="Navarro E."/>
            <person name="Freitag M."/>
            <person name="Gabaldon T."/>
            <person name="Grigoriev I.V."/>
            <person name="Corrochano L.M."/>
            <person name="Nicolas F.E."/>
            <person name="Garre V."/>
        </authorList>
    </citation>
    <scope>NUCLEOTIDE SEQUENCE [LARGE SCALE GENOMIC DNA]</scope>
    <source>
        <strain evidence="4 5">L51</strain>
    </source>
</reference>
<dbReference type="InterPro" id="IPR011990">
    <property type="entry name" value="TPR-like_helical_dom_sf"/>
</dbReference>
<organism evidence="4 5">
    <name type="scientific">Phycomyces blakesleeanus</name>
    <dbReference type="NCBI Taxonomy" id="4837"/>
    <lineage>
        <taxon>Eukaryota</taxon>
        <taxon>Fungi</taxon>
        <taxon>Fungi incertae sedis</taxon>
        <taxon>Mucoromycota</taxon>
        <taxon>Mucoromycotina</taxon>
        <taxon>Mucoromycetes</taxon>
        <taxon>Mucorales</taxon>
        <taxon>Phycomycetaceae</taxon>
        <taxon>Phycomyces</taxon>
    </lineage>
</organism>
<evidence type="ECO:0000313" key="5">
    <source>
        <dbReference type="Proteomes" id="UP001448207"/>
    </source>
</evidence>
<dbReference type="InterPro" id="IPR029787">
    <property type="entry name" value="Nucleotide_cyclase"/>
</dbReference>
<dbReference type="PANTHER" id="PTHR16305">
    <property type="entry name" value="TESTICULAR SOLUBLE ADENYLYL CYCLASE"/>
    <property type="match status" value="1"/>
</dbReference>
<comment type="caution">
    <text evidence="4">The sequence shown here is derived from an EMBL/GenBank/DDBJ whole genome shotgun (WGS) entry which is preliminary data.</text>
</comment>
<protein>
    <recommendedName>
        <fullName evidence="3">Guanylate cyclase domain-containing protein</fullName>
    </recommendedName>
</protein>